<evidence type="ECO:0000313" key="4">
    <source>
        <dbReference type="Proteomes" id="UP000192660"/>
    </source>
</evidence>
<accession>A0A1W1WC22</accession>
<dbReference type="Gene3D" id="3.40.50.720">
    <property type="entry name" value="NAD(P)-binding Rossmann-like Domain"/>
    <property type="match status" value="1"/>
</dbReference>
<dbReference type="RefSeq" id="WP_084661057.1">
    <property type="nucleotide sequence ID" value="NZ_FWWY01000001.1"/>
</dbReference>
<proteinExistence type="inferred from homology"/>
<dbReference type="OrthoDB" id="9803111at2"/>
<dbReference type="EMBL" id="FWWY01000001">
    <property type="protein sequence ID" value="SMC03827.1"/>
    <property type="molecule type" value="Genomic_DNA"/>
</dbReference>
<dbReference type="PANTHER" id="PTHR43318">
    <property type="entry name" value="UDP-N-ACETYLGLUCOSAMINE 4,6-DEHYDRATASE"/>
    <property type="match status" value="1"/>
</dbReference>
<dbReference type="InterPro" id="IPR051203">
    <property type="entry name" value="Polysaccharide_Synthase-Rel"/>
</dbReference>
<dbReference type="Pfam" id="PF02719">
    <property type="entry name" value="Polysacc_synt_2"/>
    <property type="match status" value="1"/>
</dbReference>
<organism evidence="3 4">
    <name type="scientific">Sulfobacillus thermosulfidooxidans (strain DSM 9293 / VKM B-1269 / AT-1)</name>
    <dbReference type="NCBI Taxonomy" id="929705"/>
    <lineage>
        <taxon>Bacteria</taxon>
        <taxon>Bacillati</taxon>
        <taxon>Bacillota</taxon>
        <taxon>Clostridia</taxon>
        <taxon>Eubacteriales</taxon>
        <taxon>Clostridiales Family XVII. Incertae Sedis</taxon>
        <taxon>Sulfobacillus</taxon>
    </lineage>
</organism>
<feature type="domain" description="Polysaccharide biosynthesis protein CapD-like" evidence="2">
    <location>
        <begin position="9"/>
        <end position="301"/>
    </location>
</feature>
<dbReference type="CDD" id="cd05237">
    <property type="entry name" value="UDP_invert_4-6DH_SDR_e"/>
    <property type="match status" value="1"/>
</dbReference>
<reference evidence="4" key="1">
    <citation type="submission" date="2017-04" db="EMBL/GenBank/DDBJ databases">
        <authorList>
            <person name="Varghese N."/>
            <person name="Submissions S."/>
        </authorList>
    </citation>
    <scope>NUCLEOTIDE SEQUENCE [LARGE SCALE GENOMIC DNA]</scope>
    <source>
        <strain evidence="4">DSM 9293</strain>
    </source>
</reference>
<gene>
    <name evidence="3" type="ORF">SAMN00768000_1297</name>
</gene>
<evidence type="ECO:0000256" key="1">
    <source>
        <dbReference type="ARBA" id="ARBA00007430"/>
    </source>
</evidence>
<evidence type="ECO:0000313" key="3">
    <source>
        <dbReference type="EMBL" id="SMC03827.1"/>
    </source>
</evidence>
<dbReference type="Proteomes" id="UP000192660">
    <property type="component" value="Unassembled WGS sequence"/>
</dbReference>
<dbReference type="SUPFAM" id="SSF51735">
    <property type="entry name" value="NAD(P)-binding Rossmann-fold domains"/>
    <property type="match status" value="1"/>
</dbReference>
<comment type="similarity">
    <text evidence="1">Belongs to the polysaccharide synthase family.</text>
</comment>
<dbReference type="PANTHER" id="PTHR43318:SF2">
    <property type="entry name" value="UDP-N-ACETYLGLUCOSAMINE 4,6-DEHYDRATASE (INVERTING)"/>
    <property type="match status" value="1"/>
</dbReference>
<dbReference type="InterPro" id="IPR003869">
    <property type="entry name" value="Polysac_CapD-like"/>
</dbReference>
<dbReference type="InterPro" id="IPR036291">
    <property type="entry name" value="NAD(P)-bd_dom_sf"/>
</dbReference>
<dbReference type="AlphaFoldDB" id="A0A1W1WC22"/>
<protein>
    <submittedName>
        <fullName evidence="3">UDP-glucose 4-epimerase</fullName>
    </submittedName>
</protein>
<sequence length="352" mass="39179">MEDLTGARVLVTGGTGSLGHAIVRRLMAGDWGLPQYVTIFSRDEAKQHYMRLWYAKRLKATDDIVYEQHEERPPLRFIIGDVRDYRALSRAVPGHDVIIHAAAMKQVPICEYFPAEAVATNVDGTKNLVRAVHEHGHDVKVVVGISTDKACKPVNVLGMTKGIMERILTEANLLPGSTRYISVRYGNVVASRGSVVPLLQSQIMRGGPVTITTPDMTRFLLSLDQAVDVVFEALHHAGPGECYIPRVPSAKIVDVAKALIGDQDIPMIFTGIRPGEKIHEILVSEEERYRTIERGNYYVIRPMLPELTEDDLGSCGLPRAYSSEHTSLNVEELTRLLQEFVAREKELDDMLA</sequence>
<dbReference type="STRING" id="28034.BFX07_09750"/>
<evidence type="ECO:0000259" key="2">
    <source>
        <dbReference type="Pfam" id="PF02719"/>
    </source>
</evidence>
<name>A0A1W1WC22_SULTA</name>
<keyword evidence="4" id="KW-1185">Reference proteome</keyword>